<gene>
    <name evidence="1" type="ORF">N479_24230</name>
</gene>
<dbReference type="AlphaFoldDB" id="A0A0F6A674"/>
<evidence type="ECO:0000313" key="1">
    <source>
        <dbReference type="EMBL" id="KKE80929.1"/>
    </source>
</evidence>
<reference evidence="1 2" key="1">
    <citation type="journal article" date="2015" name="BMC Genomics">
        <title>Genome mining reveals unlocked bioactive potential of marine Gram-negative bacteria.</title>
        <authorList>
            <person name="Machado H."/>
            <person name="Sonnenschein E.C."/>
            <person name="Melchiorsen J."/>
            <person name="Gram L."/>
        </authorList>
    </citation>
    <scope>NUCLEOTIDE SEQUENCE [LARGE SCALE GENOMIC DNA]</scope>
    <source>
        <strain evidence="1 2">S4054</strain>
    </source>
</reference>
<organism evidence="1 2">
    <name type="scientific">Pseudoalteromonas luteoviolacea S4054</name>
    <dbReference type="NCBI Taxonomy" id="1129367"/>
    <lineage>
        <taxon>Bacteria</taxon>
        <taxon>Pseudomonadati</taxon>
        <taxon>Pseudomonadota</taxon>
        <taxon>Gammaproteobacteria</taxon>
        <taxon>Alteromonadales</taxon>
        <taxon>Pseudoalteromonadaceae</taxon>
        <taxon>Pseudoalteromonas</taxon>
    </lineage>
</organism>
<dbReference type="PATRIC" id="fig|1129367.4.peg.5270"/>
<dbReference type="EMBL" id="AUXW01000206">
    <property type="protein sequence ID" value="KKE80929.1"/>
    <property type="molecule type" value="Genomic_DNA"/>
</dbReference>
<proteinExistence type="predicted"/>
<sequence length="29" mass="3557">MEFHTMAFIHNLGFPRVGKRYELKLVERH</sequence>
<protein>
    <submittedName>
        <fullName evidence="1">Uncharacterized protein</fullName>
    </submittedName>
</protein>
<comment type="caution">
    <text evidence="1">The sequence shown here is derived from an EMBL/GenBank/DDBJ whole genome shotgun (WGS) entry which is preliminary data.</text>
</comment>
<name>A0A0F6A674_9GAMM</name>
<dbReference type="Proteomes" id="UP000033434">
    <property type="component" value="Unassembled WGS sequence"/>
</dbReference>
<evidence type="ECO:0000313" key="2">
    <source>
        <dbReference type="Proteomes" id="UP000033434"/>
    </source>
</evidence>
<accession>A0A0F6A674</accession>